<proteinExistence type="inferred from homology"/>
<protein>
    <recommendedName>
        <fullName evidence="3">Endoplasmic reticulum vesicle transporter C-terminal domain-containing protein</fullName>
    </recommendedName>
</protein>
<dbReference type="Proteomes" id="UP000785679">
    <property type="component" value="Unassembled WGS sequence"/>
</dbReference>
<dbReference type="InterPro" id="IPR012936">
    <property type="entry name" value="Erv_C"/>
</dbReference>
<dbReference type="InterPro" id="IPR045888">
    <property type="entry name" value="Erv"/>
</dbReference>
<keyword evidence="2" id="KW-0812">Transmembrane</keyword>
<name>A0A8J8NKF1_HALGN</name>
<evidence type="ECO:0000313" key="5">
    <source>
        <dbReference type="Proteomes" id="UP000785679"/>
    </source>
</evidence>
<reference evidence="4" key="1">
    <citation type="submission" date="2019-06" db="EMBL/GenBank/DDBJ databases">
        <authorList>
            <person name="Zheng W."/>
        </authorList>
    </citation>
    <scope>NUCLEOTIDE SEQUENCE</scope>
    <source>
        <strain evidence="4">QDHG01</strain>
    </source>
</reference>
<organism evidence="4 5">
    <name type="scientific">Halteria grandinella</name>
    <dbReference type="NCBI Taxonomy" id="5974"/>
    <lineage>
        <taxon>Eukaryota</taxon>
        <taxon>Sar</taxon>
        <taxon>Alveolata</taxon>
        <taxon>Ciliophora</taxon>
        <taxon>Intramacronucleata</taxon>
        <taxon>Spirotrichea</taxon>
        <taxon>Stichotrichia</taxon>
        <taxon>Sporadotrichida</taxon>
        <taxon>Halteriidae</taxon>
        <taxon>Halteria</taxon>
    </lineage>
</organism>
<keyword evidence="2" id="KW-1133">Transmembrane helix</keyword>
<dbReference type="GO" id="GO:0005783">
    <property type="term" value="C:endoplasmic reticulum"/>
    <property type="evidence" value="ECO:0007669"/>
    <property type="project" value="TreeGrafter"/>
</dbReference>
<dbReference type="AlphaFoldDB" id="A0A8J8NKF1"/>
<evidence type="ECO:0000256" key="2">
    <source>
        <dbReference type="SAM" id="Phobius"/>
    </source>
</evidence>
<keyword evidence="2" id="KW-0472">Membrane</keyword>
<evidence type="ECO:0000313" key="4">
    <source>
        <dbReference type="EMBL" id="TNV77167.1"/>
    </source>
</evidence>
<dbReference type="GO" id="GO:0030134">
    <property type="term" value="C:COPII-coated ER to Golgi transport vesicle"/>
    <property type="evidence" value="ECO:0007669"/>
    <property type="project" value="TreeGrafter"/>
</dbReference>
<evidence type="ECO:0000256" key="1">
    <source>
        <dbReference type="ARBA" id="ARBA00005648"/>
    </source>
</evidence>
<accession>A0A8J8NKF1</accession>
<evidence type="ECO:0000259" key="3">
    <source>
        <dbReference type="Pfam" id="PF07970"/>
    </source>
</evidence>
<dbReference type="PANTHER" id="PTHR10984">
    <property type="entry name" value="ENDOPLASMIC RETICULUM-GOLGI INTERMEDIATE COMPARTMENT PROTEIN"/>
    <property type="match status" value="1"/>
</dbReference>
<dbReference type="EMBL" id="RRYP01012360">
    <property type="protein sequence ID" value="TNV77167.1"/>
    <property type="molecule type" value="Genomic_DNA"/>
</dbReference>
<sequence>MKRYVLNGFQENMGEYDGGQDVSNTGCLLEGYIEVYKAPGSIKIFTTEPVDFSHRIKALQYGHESEEIISLKRMFPKDNGWSPLVGTIAQQPFYFGDMQLGFYSAYYTDVTPITMVDLDGNKRHTLQYSATHQNLLIAGQGGSFIIRHELSPISLVYTQNAQGFMEFIVKMCAVVGGFFTVIGIGEGVAAWVAGGNDVISMQK</sequence>
<feature type="transmembrane region" description="Helical" evidence="2">
    <location>
        <begin position="167"/>
        <end position="193"/>
    </location>
</feature>
<dbReference type="Pfam" id="PF07970">
    <property type="entry name" value="COPIIcoated_ERV"/>
    <property type="match status" value="1"/>
</dbReference>
<gene>
    <name evidence="4" type="ORF">FGO68_gene597</name>
</gene>
<feature type="domain" description="Endoplasmic reticulum vesicle transporter C-terminal" evidence="3">
    <location>
        <begin position="25"/>
        <end position="184"/>
    </location>
</feature>
<keyword evidence="5" id="KW-1185">Reference proteome</keyword>
<dbReference type="PANTHER" id="PTHR10984:SF25">
    <property type="entry name" value="ENDOPLASMIC RETICULUM-GOLGI INTERMEDIATE COMPARTMENT PROTEIN 3"/>
    <property type="match status" value="1"/>
</dbReference>
<comment type="similarity">
    <text evidence="1">Belongs to the ERGIC family.</text>
</comment>
<comment type="caution">
    <text evidence="4">The sequence shown here is derived from an EMBL/GenBank/DDBJ whole genome shotgun (WGS) entry which is preliminary data.</text>
</comment>